<accession>A0A7J7KF55</accession>
<feature type="transmembrane region" description="Helical" evidence="2">
    <location>
        <begin position="210"/>
        <end position="235"/>
    </location>
</feature>
<dbReference type="AlphaFoldDB" id="A0A7J7KF55"/>
<evidence type="ECO:0000256" key="1">
    <source>
        <dbReference type="SAM" id="MobiDB-lite"/>
    </source>
</evidence>
<dbReference type="Gene3D" id="3.10.100.10">
    <property type="entry name" value="Mannose-Binding Protein A, subunit A"/>
    <property type="match status" value="1"/>
</dbReference>
<keyword evidence="3" id="KW-0732">Signal</keyword>
<evidence type="ECO:0008006" key="6">
    <source>
        <dbReference type="Google" id="ProtNLM"/>
    </source>
</evidence>
<feature type="compositionally biased region" description="Polar residues" evidence="1">
    <location>
        <begin position="247"/>
        <end position="267"/>
    </location>
</feature>
<dbReference type="InterPro" id="IPR016186">
    <property type="entry name" value="C-type_lectin-like/link_sf"/>
</dbReference>
<keyword evidence="5" id="KW-1185">Reference proteome</keyword>
<dbReference type="InterPro" id="IPR016187">
    <property type="entry name" value="CTDL_fold"/>
</dbReference>
<protein>
    <recommendedName>
        <fullName evidence="6">C-type lectin domain-containing protein</fullName>
    </recommendedName>
</protein>
<organism evidence="4 5">
    <name type="scientific">Bugula neritina</name>
    <name type="common">Brown bryozoan</name>
    <name type="synonym">Sertularia neritina</name>
    <dbReference type="NCBI Taxonomy" id="10212"/>
    <lineage>
        <taxon>Eukaryota</taxon>
        <taxon>Metazoa</taxon>
        <taxon>Spiralia</taxon>
        <taxon>Lophotrochozoa</taxon>
        <taxon>Bryozoa</taxon>
        <taxon>Gymnolaemata</taxon>
        <taxon>Cheilostomatida</taxon>
        <taxon>Flustrina</taxon>
        <taxon>Buguloidea</taxon>
        <taxon>Bugulidae</taxon>
        <taxon>Bugula</taxon>
    </lineage>
</organism>
<gene>
    <name evidence="4" type="ORF">EB796_005595</name>
</gene>
<keyword evidence="2" id="KW-0812">Transmembrane</keyword>
<evidence type="ECO:0000256" key="2">
    <source>
        <dbReference type="SAM" id="Phobius"/>
    </source>
</evidence>
<feature type="region of interest" description="Disordered" evidence="1">
    <location>
        <begin position="244"/>
        <end position="267"/>
    </location>
</feature>
<dbReference type="Proteomes" id="UP000593567">
    <property type="component" value="Unassembled WGS sequence"/>
</dbReference>
<evidence type="ECO:0000256" key="3">
    <source>
        <dbReference type="SAM" id="SignalP"/>
    </source>
</evidence>
<keyword evidence="2" id="KW-0472">Membrane</keyword>
<feature type="chain" id="PRO_5029505945" description="C-type lectin domain-containing protein" evidence="3">
    <location>
        <begin position="21"/>
        <end position="267"/>
    </location>
</feature>
<comment type="caution">
    <text evidence="4">The sequence shown here is derived from an EMBL/GenBank/DDBJ whole genome shotgun (WGS) entry which is preliminary data.</text>
</comment>
<dbReference type="SUPFAM" id="SSF56436">
    <property type="entry name" value="C-type lectin-like"/>
    <property type="match status" value="1"/>
</dbReference>
<evidence type="ECO:0000313" key="4">
    <source>
        <dbReference type="EMBL" id="KAF6036096.1"/>
    </source>
</evidence>
<proteinExistence type="predicted"/>
<dbReference type="EMBL" id="VXIV02000780">
    <property type="protein sequence ID" value="KAF6036096.1"/>
    <property type="molecule type" value="Genomic_DNA"/>
</dbReference>
<feature type="signal peptide" evidence="3">
    <location>
        <begin position="1"/>
        <end position="20"/>
    </location>
</feature>
<reference evidence="4" key="1">
    <citation type="submission" date="2020-06" db="EMBL/GenBank/DDBJ databases">
        <title>Draft genome of Bugula neritina, a colonial animal packing powerful symbionts and potential medicines.</title>
        <authorList>
            <person name="Rayko M."/>
        </authorList>
    </citation>
    <scope>NUCLEOTIDE SEQUENCE [LARGE SCALE GENOMIC DNA]</scope>
    <source>
        <strain evidence="4">Kwan_BN1</strain>
    </source>
</reference>
<sequence length="267" mass="29765">MSEKQLLLTLLLAFVPVILATSQFCTEVPNTEAKSYTYIICNGTSATNLQSSREFCQKTYPSSDIVTFASKEEFDFISKAINDTITEKREDFRYIPGFSQEKDSTSRFNPETGIYFWVTDPTVQITNESTTYWNVFHQLINNFTKQSLFLRQRASFALDADGKWYAGESLTSPISSTNIKGGVICMKKGVPEEPTPPVTSANTGQPAFQYWLVIAVAAGVVVLGLLLGGVALCLYKKKSRHTESQKFSKVPQSENNYNNNAPHNSDV</sequence>
<name>A0A7J7KF55_BUGNE</name>
<keyword evidence="2" id="KW-1133">Transmembrane helix</keyword>
<evidence type="ECO:0000313" key="5">
    <source>
        <dbReference type="Proteomes" id="UP000593567"/>
    </source>
</evidence>